<protein>
    <recommendedName>
        <fullName evidence="5">Pathogenicity island protein</fullName>
    </recommendedName>
</protein>
<gene>
    <name evidence="1" type="ORF">BTJ66_09070</name>
    <name evidence="2" type="ORF">MNY58_10410</name>
</gene>
<evidence type="ECO:0000313" key="3">
    <source>
        <dbReference type="Proteomes" id="UP000223828"/>
    </source>
</evidence>
<dbReference type="EMBL" id="CP093217">
    <property type="protein sequence ID" value="UQW80985.1"/>
    <property type="molecule type" value="Genomic_DNA"/>
</dbReference>
<dbReference type="OrthoDB" id="2405912at2"/>
<dbReference type="Proteomes" id="UP001056588">
    <property type="component" value="Chromosome"/>
</dbReference>
<reference evidence="3" key="2">
    <citation type="submission" date="2017-10" db="EMBL/GenBank/DDBJ databases">
        <title>Staphylococcus edaphicus sp. nov., isolated in Antarctica, harbouring mecC gene and genomic islands essential in adaptation to extreme environment.</title>
        <authorList>
            <person name="Pantucek R."/>
            <person name="Sedlacek I."/>
            <person name="Indrakova A."/>
            <person name="Vrbovska V."/>
            <person name="Maslanova I."/>
            <person name="Kovarovic V."/>
            <person name="Svec P."/>
            <person name="Kralova S."/>
            <person name="Kristofova L."/>
            <person name="Keklakova J."/>
            <person name="Petras P."/>
            <person name="Doskar J."/>
        </authorList>
    </citation>
    <scope>NUCLEOTIDE SEQUENCE [LARGE SCALE GENOMIC DNA]</scope>
    <source>
        <strain evidence="3">CCM 5085</strain>
    </source>
</reference>
<reference evidence="2" key="4">
    <citation type="submission" date="2022-03" db="EMBL/GenBank/DDBJ databases">
        <title>Complete Genome Sequence of Staphylococcus edaphicus strain CCM 8731.</title>
        <authorList>
            <person name="Rimmer C.O."/>
            <person name="Thomas J.C."/>
        </authorList>
    </citation>
    <scope>NUCLEOTIDE SEQUENCE</scope>
    <source>
        <strain evidence="2">CCM 8731</strain>
    </source>
</reference>
<reference evidence="1" key="3">
    <citation type="submission" date="2017-10" db="EMBL/GenBank/DDBJ databases">
        <authorList>
            <person name="Vrbovska V."/>
            <person name="Kovarovic V."/>
            <person name="Indrakova A."/>
        </authorList>
    </citation>
    <scope>NUCLEOTIDE SEQUENCE</scope>
    <source>
        <strain evidence="1">CCM 8730</strain>
    </source>
</reference>
<dbReference type="RefSeq" id="WP_099090646.1">
    <property type="nucleotide sequence ID" value="NZ_CP093217.1"/>
</dbReference>
<evidence type="ECO:0000313" key="1">
    <source>
        <dbReference type="EMBL" id="PHK49311.1"/>
    </source>
</evidence>
<name>A0A2C6VG76_9STAP</name>
<evidence type="ECO:0000313" key="4">
    <source>
        <dbReference type="Proteomes" id="UP001056588"/>
    </source>
</evidence>
<dbReference type="Proteomes" id="UP000223828">
    <property type="component" value="Unassembled WGS sequence"/>
</dbReference>
<dbReference type="EMBL" id="MRZN01000014">
    <property type="protein sequence ID" value="PHK49311.1"/>
    <property type="molecule type" value="Genomic_DNA"/>
</dbReference>
<dbReference type="AlphaFoldDB" id="A0A2C6VG76"/>
<evidence type="ECO:0008006" key="5">
    <source>
        <dbReference type="Google" id="ProtNLM"/>
    </source>
</evidence>
<keyword evidence="4" id="KW-1185">Reference proteome</keyword>
<reference evidence="1" key="1">
    <citation type="journal article" date="2017" name="Appl. Environ. Microbiol.">
        <title>Staphylococcus edaphicus sp. nov., isolated in Antarctica, harbours mecC gene and genomic islands with suspected role in adaptation to extreme environment.</title>
        <authorList>
            <person name="Pantucek R."/>
            <person name="Sedlacek I."/>
            <person name="Indrakova A."/>
            <person name="Vrbovska V."/>
            <person name="Maslanova I."/>
            <person name="Kovarovic V."/>
            <person name="Svec P."/>
            <person name="Kralova S."/>
            <person name="Kristofova L."/>
            <person name="Keklakova J."/>
            <person name="Petras P."/>
            <person name="Doskar J."/>
        </authorList>
    </citation>
    <scope>NUCLEOTIDE SEQUENCE</scope>
    <source>
        <strain evidence="1">CCM 8730</strain>
    </source>
</reference>
<proteinExistence type="predicted"/>
<accession>A0A2C6VG76</accession>
<organism evidence="1 3">
    <name type="scientific">Staphylococcus edaphicus</name>
    <dbReference type="NCBI Taxonomy" id="1955013"/>
    <lineage>
        <taxon>Bacteria</taxon>
        <taxon>Bacillati</taxon>
        <taxon>Bacillota</taxon>
        <taxon>Bacilli</taxon>
        <taxon>Bacillales</taxon>
        <taxon>Staphylococcaceae</taxon>
        <taxon>Staphylococcus</taxon>
    </lineage>
</organism>
<sequence length="122" mass="14381">MSKDELKVYIINYIKYYNNVTFIDLEELFESLHIEYQGELTFVHVDNNNIVLWHGWSNEVISIVGDLLTSEQLELERTDVTTYARHGMYLDLPLMSNPFDYSDIRWLPVELKLGNTLEALLH</sequence>
<evidence type="ECO:0000313" key="2">
    <source>
        <dbReference type="EMBL" id="UQW80985.1"/>
    </source>
</evidence>